<feature type="transmembrane region" description="Helical" evidence="1">
    <location>
        <begin position="198"/>
        <end position="220"/>
    </location>
</feature>
<dbReference type="InterPro" id="IPR038213">
    <property type="entry name" value="IFI6/IFI27-like_sf"/>
</dbReference>
<keyword evidence="1" id="KW-0812">Transmembrane</keyword>
<dbReference type="AlphaFoldDB" id="A0AAD6ZB11"/>
<accession>A0AAD6ZB11</accession>
<dbReference type="Gene3D" id="6.10.110.10">
    <property type="match status" value="1"/>
</dbReference>
<feature type="transmembrane region" description="Helical" evidence="1">
    <location>
        <begin position="135"/>
        <end position="159"/>
    </location>
</feature>
<protein>
    <submittedName>
        <fullName evidence="2">Uncharacterized protein</fullName>
    </submittedName>
</protein>
<comment type="caution">
    <text evidence="2">The sequence shown here is derived from an EMBL/GenBank/DDBJ whole genome shotgun (WGS) entry which is preliminary data.</text>
</comment>
<keyword evidence="1" id="KW-1133">Transmembrane helix</keyword>
<name>A0AAD6ZB11_9AGAR</name>
<evidence type="ECO:0000256" key="1">
    <source>
        <dbReference type="SAM" id="Phobius"/>
    </source>
</evidence>
<dbReference type="Proteomes" id="UP001218218">
    <property type="component" value="Unassembled WGS sequence"/>
</dbReference>
<reference evidence="2" key="1">
    <citation type="submission" date="2023-03" db="EMBL/GenBank/DDBJ databases">
        <title>Massive genome expansion in bonnet fungi (Mycena s.s.) driven by repeated elements and novel gene families across ecological guilds.</title>
        <authorList>
            <consortium name="Lawrence Berkeley National Laboratory"/>
            <person name="Harder C.B."/>
            <person name="Miyauchi S."/>
            <person name="Viragh M."/>
            <person name="Kuo A."/>
            <person name="Thoen E."/>
            <person name="Andreopoulos B."/>
            <person name="Lu D."/>
            <person name="Skrede I."/>
            <person name="Drula E."/>
            <person name="Henrissat B."/>
            <person name="Morin E."/>
            <person name="Kohler A."/>
            <person name="Barry K."/>
            <person name="LaButti K."/>
            <person name="Morin E."/>
            <person name="Salamov A."/>
            <person name="Lipzen A."/>
            <person name="Mereny Z."/>
            <person name="Hegedus B."/>
            <person name="Baldrian P."/>
            <person name="Stursova M."/>
            <person name="Weitz H."/>
            <person name="Taylor A."/>
            <person name="Grigoriev I.V."/>
            <person name="Nagy L.G."/>
            <person name="Martin F."/>
            <person name="Kauserud H."/>
        </authorList>
    </citation>
    <scope>NUCLEOTIDE SEQUENCE</scope>
    <source>
        <strain evidence="2">CBHHK002</strain>
    </source>
</reference>
<dbReference type="EMBL" id="JARIHO010000067">
    <property type="protein sequence ID" value="KAJ7314499.1"/>
    <property type="molecule type" value="Genomic_DNA"/>
</dbReference>
<keyword evidence="3" id="KW-1185">Reference proteome</keyword>
<evidence type="ECO:0000313" key="3">
    <source>
        <dbReference type="Proteomes" id="UP001218218"/>
    </source>
</evidence>
<keyword evidence="1" id="KW-0472">Membrane</keyword>
<feature type="transmembrane region" description="Helical" evidence="1">
    <location>
        <begin position="32"/>
        <end position="53"/>
    </location>
</feature>
<organism evidence="2 3">
    <name type="scientific">Mycena albidolilacea</name>
    <dbReference type="NCBI Taxonomy" id="1033008"/>
    <lineage>
        <taxon>Eukaryota</taxon>
        <taxon>Fungi</taxon>
        <taxon>Dikarya</taxon>
        <taxon>Basidiomycota</taxon>
        <taxon>Agaricomycotina</taxon>
        <taxon>Agaricomycetes</taxon>
        <taxon>Agaricomycetidae</taxon>
        <taxon>Agaricales</taxon>
        <taxon>Marasmiineae</taxon>
        <taxon>Mycenaceae</taxon>
        <taxon>Mycena</taxon>
    </lineage>
</organism>
<sequence length="223" mass="24922">MSSTHPTAPCIGCRIAFQGCSTTATPCVHLRFWRLFVSLPFLHAITVTACIVSKVKDTSTGLLEWLRNTSWEKGLATLGRSAISAAGVLKLVFEAVVELNREVLPIVAAWLWRVEDTVVVRYIRENREWTMIASALFYFFPHWGLIFSFPGTALFILGFEDLGIRAGSPAAAYQRDVYGGFTPSGSWFSKLQSVGMKIYRYPFLLGVIKLSAALVFVFAWRLE</sequence>
<evidence type="ECO:0000313" key="2">
    <source>
        <dbReference type="EMBL" id="KAJ7314499.1"/>
    </source>
</evidence>
<gene>
    <name evidence="2" type="ORF">DFH08DRAFT_895628</name>
</gene>
<proteinExistence type="predicted"/>